<feature type="transmembrane region" description="Helical" evidence="2">
    <location>
        <begin position="201"/>
        <end position="220"/>
    </location>
</feature>
<reference evidence="4" key="2">
    <citation type="submission" date="2023-06" db="EMBL/GenBank/DDBJ databases">
        <authorList>
            <consortium name="Lawrence Berkeley National Laboratory"/>
            <person name="Haridas S."/>
            <person name="Hensen N."/>
            <person name="Bonometti L."/>
            <person name="Westerberg I."/>
            <person name="Brannstrom I.O."/>
            <person name="Guillou S."/>
            <person name="Cros-Aarteil S."/>
            <person name="Calhoun S."/>
            <person name="Kuo A."/>
            <person name="Mondo S."/>
            <person name="Pangilinan J."/>
            <person name="Riley R."/>
            <person name="Labutti K."/>
            <person name="Andreopoulos B."/>
            <person name="Lipzen A."/>
            <person name="Chen C."/>
            <person name="Yanf M."/>
            <person name="Daum C."/>
            <person name="Ng V."/>
            <person name="Clum A."/>
            <person name="Steindorff A."/>
            <person name="Ohm R."/>
            <person name="Martin F."/>
            <person name="Silar P."/>
            <person name="Natvig D."/>
            <person name="Lalanne C."/>
            <person name="Gautier V."/>
            <person name="Ament-Velasquez S.L."/>
            <person name="Kruys A."/>
            <person name="Hutchinson M.I."/>
            <person name="Powell A.J."/>
            <person name="Barry K."/>
            <person name="Miller A.N."/>
            <person name="Grigoriev I.V."/>
            <person name="Debuchy R."/>
            <person name="Gladieux P."/>
            <person name="Thoren M.H."/>
            <person name="Johannesson H."/>
        </authorList>
    </citation>
    <scope>NUCLEOTIDE SEQUENCE</scope>
    <source>
        <strain evidence="4">CBS 118394</strain>
    </source>
</reference>
<evidence type="ECO:0000256" key="2">
    <source>
        <dbReference type="SAM" id="Phobius"/>
    </source>
</evidence>
<evidence type="ECO:0000256" key="3">
    <source>
        <dbReference type="SAM" id="SignalP"/>
    </source>
</evidence>
<evidence type="ECO:0000313" key="4">
    <source>
        <dbReference type="EMBL" id="KAK3322871.1"/>
    </source>
</evidence>
<evidence type="ECO:0000313" key="5">
    <source>
        <dbReference type="Proteomes" id="UP001283341"/>
    </source>
</evidence>
<evidence type="ECO:0000256" key="1">
    <source>
        <dbReference type="SAM" id="MobiDB-lite"/>
    </source>
</evidence>
<dbReference type="EMBL" id="JAUEDM010000003">
    <property type="protein sequence ID" value="KAK3322871.1"/>
    <property type="molecule type" value="Genomic_DNA"/>
</dbReference>
<organism evidence="4 5">
    <name type="scientific">Apodospora peruviana</name>
    <dbReference type="NCBI Taxonomy" id="516989"/>
    <lineage>
        <taxon>Eukaryota</taxon>
        <taxon>Fungi</taxon>
        <taxon>Dikarya</taxon>
        <taxon>Ascomycota</taxon>
        <taxon>Pezizomycotina</taxon>
        <taxon>Sordariomycetes</taxon>
        <taxon>Sordariomycetidae</taxon>
        <taxon>Sordariales</taxon>
        <taxon>Lasiosphaeriaceae</taxon>
        <taxon>Apodospora</taxon>
    </lineage>
</organism>
<keyword evidence="5" id="KW-1185">Reference proteome</keyword>
<comment type="caution">
    <text evidence="4">The sequence shown here is derived from an EMBL/GenBank/DDBJ whole genome shotgun (WGS) entry which is preliminary data.</text>
</comment>
<protein>
    <submittedName>
        <fullName evidence="4">Uncharacterized protein</fullName>
    </submittedName>
</protein>
<reference evidence="4" key="1">
    <citation type="journal article" date="2023" name="Mol. Phylogenet. Evol.">
        <title>Genome-scale phylogeny and comparative genomics of the fungal order Sordariales.</title>
        <authorList>
            <person name="Hensen N."/>
            <person name="Bonometti L."/>
            <person name="Westerberg I."/>
            <person name="Brannstrom I.O."/>
            <person name="Guillou S."/>
            <person name="Cros-Aarteil S."/>
            <person name="Calhoun S."/>
            <person name="Haridas S."/>
            <person name="Kuo A."/>
            <person name="Mondo S."/>
            <person name="Pangilinan J."/>
            <person name="Riley R."/>
            <person name="LaButti K."/>
            <person name="Andreopoulos B."/>
            <person name="Lipzen A."/>
            <person name="Chen C."/>
            <person name="Yan M."/>
            <person name="Daum C."/>
            <person name="Ng V."/>
            <person name="Clum A."/>
            <person name="Steindorff A."/>
            <person name="Ohm R.A."/>
            <person name="Martin F."/>
            <person name="Silar P."/>
            <person name="Natvig D.O."/>
            <person name="Lalanne C."/>
            <person name="Gautier V."/>
            <person name="Ament-Velasquez S.L."/>
            <person name="Kruys A."/>
            <person name="Hutchinson M.I."/>
            <person name="Powell A.J."/>
            <person name="Barry K."/>
            <person name="Miller A.N."/>
            <person name="Grigoriev I.V."/>
            <person name="Debuchy R."/>
            <person name="Gladieux P."/>
            <person name="Hiltunen Thoren M."/>
            <person name="Johannesson H."/>
        </authorList>
    </citation>
    <scope>NUCLEOTIDE SEQUENCE</scope>
    <source>
        <strain evidence="4">CBS 118394</strain>
    </source>
</reference>
<proteinExistence type="predicted"/>
<name>A0AAE0ID52_9PEZI</name>
<keyword evidence="2" id="KW-0812">Transmembrane</keyword>
<accession>A0AAE0ID52</accession>
<feature type="signal peptide" evidence="3">
    <location>
        <begin position="1"/>
        <end position="26"/>
    </location>
</feature>
<sequence>MATTSVLYNLLLFLLTLSSLLIGTDAAAPVCAACSNYAADLSTCSQMYSAAVSDPSTGKIKGTAIACMCVTGTPGQLKNMVNCYQCGQLSGFDLGLLESWVLTCNTYSVSGAGAALDCWNTDQRLCVPLDGVAVPGFVSSAATAPAPTSSTGTVSWITGGATTSTTRGVVVVGGGSSESTVPHPAPTGTSKSVASGLGGSGGIRLLGVVVVMVISAMYFAPF</sequence>
<keyword evidence="3" id="KW-0732">Signal</keyword>
<dbReference type="AlphaFoldDB" id="A0AAE0ID52"/>
<gene>
    <name evidence="4" type="ORF">B0H66DRAFT_639210</name>
</gene>
<keyword evidence="2" id="KW-1133">Transmembrane helix</keyword>
<feature type="region of interest" description="Disordered" evidence="1">
    <location>
        <begin position="174"/>
        <end position="193"/>
    </location>
</feature>
<feature type="chain" id="PRO_5042041171" evidence="3">
    <location>
        <begin position="27"/>
        <end position="222"/>
    </location>
</feature>
<dbReference type="Proteomes" id="UP001283341">
    <property type="component" value="Unassembled WGS sequence"/>
</dbReference>
<keyword evidence="2" id="KW-0472">Membrane</keyword>